<organism evidence="1 2">
    <name type="scientific">Parasediminibacterium paludis</name>
    <dbReference type="NCBI Taxonomy" id="908966"/>
    <lineage>
        <taxon>Bacteria</taxon>
        <taxon>Pseudomonadati</taxon>
        <taxon>Bacteroidota</taxon>
        <taxon>Chitinophagia</taxon>
        <taxon>Chitinophagales</taxon>
        <taxon>Chitinophagaceae</taxon>
        <taxon>Parasediminibacterium</taxon>
    </lineage>
</organism>
<reference evidence="2" key="1">
    <citation type="journal article" date="2019" name="Int. J. Syst. Evol. Microbiol.">
        <title>The Global Catalogue of Microorganisms (GCM) 10K type strain sequencing project: providing services to taxonomists for standard genome sequencing and annotation.</title>
        <authorList>
            <consortium name="The Broad Institute Genomics Platform"/>
            <consortium name="The Broad Institute Genome Sequencing Center for Infectious Disease"/>
            <person name="Wu L."/>
            <person name="Ma J."/>
        </authorList>
    </citation>
    <scope>NUCLEOTIDE SEQUENCE [LARGE SCALE GENOMIC DNA]</scope>
    <source>
        <strain evidence="2">CECT 8010</strain>
    </source>
</reference>
<dbReference type="EMBL" id="JBHSDC010000002">
    <property type="protein sequence ID" value="MFC4230619.1"/>
    <property type="molecule type" value="Genomic_DNA"/>
</dbReference>
<evidence type="ECO:0000313" key="2">
    <source>
        <dbReference type="Proteomes" id="UP001595906"/>
    </source>
</evidence>
<proteinExistence type="predicted"/>
<gene>
    <name evidence="1" type="ORF">ACFOW1_01865</name>
</gene>
<dbReference type="InterPro" id="IPR022385">
    <property type="entry name" value="Rhs_assc_core"/>
</dbReference>
<protein>
    <submittedName>
        <fullName evidence="1">RHS repeat-associated core domain-containing protein</fullName>
    </submittedName>
</protein>
<dbReference type="PANTHER" id="PTHR32305:SF15">
    <property type="entry name" value="PROTEIN RHSA-RELATED"/>
    <property type="match status" value="1"/>
</dbReference>
<dbReference type="InterPro" id="IPR023346">
    <property type="entry name" value="Lysozyme-like_dom_sf"/>
</dbReference>
<dbReference type="Proteomes" id="UP001595906">
    <property type="component" value="Unassembled WGS sequence"/>
</dbReference>
<name>A0ABV8PR68_9BACT</name>
<accession>A0ABV8PR68</accession>
<evidence type="ECO:0000313" key="1">
    <source>
        <dbReference type="EMBL" id="MFC4230619.1"/>
    </source>
</evidence>
<dbReference type="Gene3D" id="1.10.530.10">
    <property type="match status" value="1"/>
</dbReference>
<dbReference type="Gene3D" id="2.180.10.10">
    <property type="entry name" value="RHS repeat-associated core"/>
    <property type="match status" value="1"/>
</dbReference>
<dbReference type="NCBIfam" id="TIGR03696">
    <property type="entry name" value="Rhs_assc_core"/>
    <property type="match status" value="1"/>
</dbReference>
<dbReference type="PANTHER" id="PTHR32305">
    <property type="match status" value="1"/>
</dbReference>
<comment type="caution">
    <text evidence="1">The sequence shown here is derived from an EMBL/GenBank/DDBJ whole genome shotgun (WGS) entry which is preliminary data.</text>
</comment>
<sequence length="352" mass="39086">MFFDNLQVVQTKGPLVEETHYYPFGLTMAGVSSKAANALTNKLKYNGKEEQRQEFSDGSGLEWLDYGARMYDNQIGRWSVIDLKTEQFRKWSPYNYCVDNPIRFIDPDGMGVYDIVYFDQKGNEIENMRVKSNTEFKAMVLVDQPQGTACTSPTFVEAPMPQIIQDKNGENVSTPQYQKYDYQIAASTFVFNQDKNNGNLQLYTDGNQKIPQSANSQIPNLDPTIVKAIAMQESGEGTDAKMNGKKDVMQVNNGVSNFQDYSPYKANYGLSKGTVPDPVTSINAGIKDLATKGFKGGIGYDALTGASTFTFKGWNNAIKNYNGGGVATYQSSVLKMISNSTLPKVENYVQGH</sequence>
<dbReference type="RefSeq" id="WP_379011902.1">
    <property type="nucleotide sequence ID" value="NZ_JBHSDC010000002.1"/>
</dbReference>
<keyword evidence="2" id="KW-1185">Reference proteome</keyword>
<dbReference type="InterPro" id="IPR050708">
    <property type="entry name" value="T6SS_VgrG/RHS"/>
</dbReference>
<dbReference type="SUPFAM" id="SSF53955">
    <property type="entry name" value="Lysozyme-like"/>
    <property type="match status" value="1"/>
</dbReference>